<evidence type="ECO:0000313" key="2">
    <source>
        <dbReference type="Proteomes" id="UP000464378"/>
    </source>
</evidence>
<dbReference type="AlphaFoldDB" id="A0A6C2YJS0"/>
<gene>
    <name evidence="1" type="ORF">GMBLW1_26050</name>
</gene>
<sequence>MSVVSFALPQSAQPQSSEALAAALLAELPQHAMRLPLEQACSQGGWPGDIVRIELLDVRFTADTITFAVRLFVQEIIGGVACAAHQSIGILPMRAEIDRLTSQATFRIWESDSN</sequence>
<dbReference type="EMBL" id="LR586016">
    <property type="protein sequence ID" value="VIP01355.1"/>
    <property type="molecule type" value="Genomic_DNA"/>
</dbReference>
<keyword evidence="2" id="KW-1185">Reference proteome</keyword>
<reference evidence="1" key="1">
    <citation type="submission" date="2019-04" db="EMBL/GenBank/DDBJ databases">
        <authorList>
            <consortium name="Science for Life Laboratories"/>
        </authorList>
    </citation>
    <scope>NUCLEOTIDE SEQUENCE</scope>
    <source>
        <strain evidence="1">MBLW1</strain>
    </source>
</reference>
<name>A0A6C2YJS0_9BACT</name>
<proteinExistence type="predicted"/>
<dbReference type="RefSeq" id="WP_162656570.1">
    <property type="nucleotide sequence ID" value="NZ_LR593887.1"/>
</dbReference>
<evidence type="ECO:0000313" key="1">
    <source>
        <dbReference type="EMBL" id="VIP01355.1"/>
    </source>
</evidence>
<dbReference type="KEGG" id="tim:GMBLW1_26050"/>
<accession>A0A6C2YJS0</accession>
<dbReference type="EMBL" id="LR593887">
    <property type="protein sequence ID" value="VTR98158.1"/>
    <property type="molecule type" value="Genomic_DNA"/>
</dbReference>
<dbReference type="Proteomes" id="UP000464378">
    <property type="component" value="Chromosome"/>
</dbReference>
<protein>
    <submittedName>
        <fullName evidence="1">Uncharacterized protein</fullName>
    </submittedName>
</protein>
<organism evidence="1">
    <name type="scientific">Tuwongella immobilis</name>
    <dbReference type="NCBI Taxonomy" id="692036"/>
    <lineage>
        <taxon>Bacteria</taxon>
        <taxon>Pseudomonadati</taxon>
        <taxon>Planctomycetota</taxon>
        <taxon>Planctomycetia</taxon>
        <taxon>Gemmatales</taxon>
        <taxon>Gemmataceae</taxon>
        <taxon>Tuwongella</taxon>
    </lineage>
</organism>
<dbReference type="InParanoid" id="A0A6C2YJS0"/>